<accession>A0A846RWA7</accession>
<gene>
    <name evidence="1" type="ORF">BJ994_003533</name>
</gene>
<name>A0A846RWA7_9MICC</name>
<evidence type="ECO:0000313" key="1">
    <source>
        <dbReference type="EMBL" id="NJC24457.1"/>
    </source>
</evidence>
<dbReference type="EMBL" id="JAATJL010000001">
    <property type="protein sequence ID" value="NJC24457.1"/>
    <property type="molecule type" value="Genomic_DNA"/>
</dbReference>
<dbReference type="Proteomes" id="UP000547458">
    <property type="component" value="Unassembled WGS sequence"/>
</dbReference>
<protein>
    <submittedName>
        <fullName evidence="1">Uncharacterized protein</fullName>
    </submittedName>
</protein>
<reference evidence="1 2" key="1">
    <citation type="submission" date="2020-03" db="EMBL/GenBank/DDBJ databases">
        <title>Sequencing the genomes of 1000 actinobacteria strains.</title>
        <authorList>
            <person name="Klenk H.-P."/>
        </authorList>
    </citation>
    <scope>NUCLEOTIDE SEQUENCE [LARGE SCALE GENOMIC DNA]</scope>
    <source>
        <strain evidence="1 2">DSM 16403</strain>
    </source>
</reference>
<keyword evidence="2" id="KW-1185">Reference proteome</keyword>
<comment type="caution">
    <text evidence="1">The sequence shown here is derived from an EMBL/GenBank/DDBJ whole genome shotgun (WGS) entry which is preliminary data.</text>
</comment>
<organism evidence="1 2">
    <name type="scientific">Arthrobacter pigmenti</name>
    <dbReference type="NCBI Taxonomy" id="271432"/>
    <lineage>
        <taxon>Bacteria</taxon>
        <taxon>Bacillati</taxon>
        <taxon>Actinomycetota</taxon>
        <taxon>Actinomycetes</taxon>
        <taxon>Micrococcales</taxon>
        <taxon>Micrococcaceae</taxon>
        <taxon>Arthrobacter</taxon>
    </lineage>
</organism>
<dbReference type="AlphaFoldDB" id="A0A846RWA7"/>
<proteinExistence type="predicted"/>
<sequence>MRERKAVAAKLATDYARAGRARKTLILDELVLLMGWHCDYARMALRDALTLKMVKVRARRPGSYDIPW</sequence>
<evidence type="ECO:0000313" key="2">
    <source>
        <dbReference type="Proteomes" id="UP000547458"/>
    </source>
</evidence>